<protein>
    <submittedName>
        <fullName evidence="1">Uncharacterized protein</fullName>
    </submittedName>
</protein>
<accession>A0A2K8Z6L2</accession>
<evidence type="ECO:0000313" key="2">
    <source>
        <dbReference type="Proteomes" id="UP000232883"/>
    </source>
</evidence>
<gene>
    <name evidence="1" type="ORF">CWM47_28700</name>
</gene>
<dbReference type="Proteomes" id="UP000232883">
    <property type="component" value="Chromosome"/>
</dbReference>
<keyword evidence="2" id="KW-1185">Reference proteome</keyword>
<dbReference type="KEGG" id="spir:CWM47_28700"/>
<sequence>MGVVSGIGVMGGIGVVSEIGVMGEIDGVLTTSLTSLTSLTTPTPPLHPLSLYPFQTTLLRTGYSVKKHLTPWQRHHHSTRIN</sequence>
<name>A0A2K8Z6L2_9BACT</name>
<proteinExistence type="predicted"/>
<dbReference type="EMBL" id="CP025096">
    <property type="protein sequence ID" value="AUD05478.1"/>
    <property type="molecule type" value="Genomic_DNA"/>
</dbReference>
<reference evidence="1 2" key="1">
    <citation type="submission" date="2017-11" db="EMBL/GenBank/DDBJ databases">
        <title>Taxonomic description and genome sequences of Spirosoma HA7 sp. nov., isolated from pollen microhabitat of Corylus avellana.</title>
        <authorList>
            <person name="Ambika Manirajan B."/>
            <person name="Suarez C."/>
            <person name="Ratering S."/>
            <person name="Geissler-Plaum R."/>
            <person name="Cardinale M."/>
            <person name="Sylvia S."/>
        </authorList>
    </citation>
    <scope>NUCLEOTIDE SEQUENCE [LARGE SCALE GENOMIC DNA]</scope>
    <source>
        <strain evidence="1 2">HA7</strain>
    </source>
</reference>
<evidence type="ECO:0000313" key="1">
    <source>
        <dbReference type="EMBL" id="AUD05478.1"/>
    </source>
</evidence>
<dbReference type="AlphaFoldDB" id="A0A2K8Z6L2"/>
<organism evidence="1 2">
    <name type="scientific">Spirosoma pollinicola</name>
    <dbReference type="NCBI Taxonomy" id="2057025"/>
    <lineage>
        <taxon>Bacteria</taxon>
        <taxon>Pseudomonadati</taxon>
        <taxon>Bacteroidota</taxon>
        <taxon>Cytophagia</taxon>
        <taxon>Cytophagales</taxon>
        <taxon>Cytophagaceae</taxon>
        <taxon>Spirosoma</taxon>
    </lineage>
</organism>